<evidence type="ECO:0000313" key="4">
    <source>
        <dbReference type="Proteomes" id="UP001597124"/>
    </source>
</evidence>
<dbReference type="SUPFAM" id="SSF51556">
    <property type="entry name" value="Metallo-dependent hydrolases"/>
    <property type="match status" value="1"/>
</dbReference>
<dbReference type="RefSeq" id="WP_381491840.1">
    <property type="nucleotide sequence ID" value="NZ_JBHTIK010000008.1"/>
</dbReference>
<sequence length="410" mass="46600">MAVTEKVILASGDGHVGPQTKDYRPYVDPEFREDFDAYLAKHQWMWSPAEPTSMLPAKCHDKLRIDESFIPGVGSPVAWDPNLRLRAYDEEGIVAEVLVPDDQNRNDPPWGSGLATSAVARSKGENYSPEWQRRGARAYNRWLADFCSTDPRRLLGCIILGTLEDVDWAIEEVRRCYEGGLRTAVMLPLDYYLPLYHHPRYDPFWRVCEELDLTINIHLSKGGPDWVGNSLNTISLLWFTEAMWFAQRPLWCAMFGGVFDRFPKLRFVFSEIGADWVSPLLRDLDGLVTNPDELFTRFPNESAPELIPSEYWARNCFLCHSATNFVLRDGLESGLLDRVPNVIWGADIGHGEGFWPQGREVLRPVIERLPAPKLRRFLGEDLPRAYPAAGNLRDIVDRIGPTVDELGLAA</sequence>
<dbReference type="PANTHER" id="PTHR21240:SF28">
    <property type="entry name" value="ISO-OROTATE DECARBOXYLASE (EUROFUNG)"/>
    <property type="match status" value="1"/>
</dbReference>
<dbReference type="InterPro" id="IPR032465">
    <property type="entry name" value="ACMSD"/>
</dbReference>
<comment type="caution">
    <text evidence="3">The sequence shown here is derived from an EMBL/GenBank/DDBJ whole genome shotgun (WGS) entry which is preliminary data.</text>
</comment>
<accession>A0ABW3C4G2</accession>
<gene>
    <name evidence="3" type="ORF">ACFQ00_13675</name>
</gene>
<evidence type="ECO:0000256" key="1">
    <source>
        <dbReference type="ARBA" id="ARBA00023239"/>
    </source>
</evidence>
<dbReference type="Gene3D" id="3.20.20.140">
    <property type="entry name" value="Metal-dependent hydrolases"/>
    <property type="match status" value="1"/>
</dbReference>
<dbReference type="InterPro" id="IPR032466">
    <property type="entry name" value="Metal_Hydrolase"/>
</dbReference>
<keyword evidence="1" id="KW-0456">Lyase</keyword>
<protein>
    <submittedName>
        <fullName evidence="3">Amidohydrolase family protein</fullName>
    </submittedName>
</protein>
<dbReference type="PANTHER" id="PTHR21240">
    <property type="entry name" value="2-AMINO-3-CARBOXYLMUCONATE-6-SEMIALDEHYDE DECARBOXYLASE"/>
    <property type="match status" value="1"/>
</dbReference>
<dbReference type="InterPro" id="IPR006680">
    <property type="entry name" value="Amidohydro-rel"/>
</dbReference>
<feature type="domain" description="Amidohydrolase-related" evidence="2">
    <location>
        <begin position="103"/>
        <end position="278"/>
    </location>
</feature>
<keyword evidence="4" id="KW-1185">Reference proteome</keyword>
<dbReference type="Proteomes" id="UP001597124">
    <property type="component" value="Unassembled WGS sequence"/>
</dbReference>
<organism evidence="3 4">
    <name type="scientific">Sphingosinicella xenopeptidilytica</name>
    <dbReference type="NCBI Taxonomy" id="364098"/>
    <lineage>
        <taxon>Bacteria</taxon>
        <taxon>Pseudomonadati</taxon>
        <taxon>Pseudomonadota</taxon>
        <taxon>Alphaproteobacteria</taxon>
        <taxon>Sphingomonadales</taxon>
        <taxon>Sphingosinicellaceae</taxon>
        <taxon>Sphingosinicella</taxon>
    </lineage>
</organism>
<proteinExistence type="predicted"/>
<dbReference type="EMBL" id="JBHTIK010000008">
    <property type="protein sequence ID" value="MFD0849381.1"/>
    <property type="molecule type" value="Genomic_DNA"/>
</dbReference>
<dbReference type="Pfam" id="PF04909">
    <property type="entry name" value="Amidohydro_2"/>
    <property type="match status" value="1"/>
</dbReference>
<reference evidence="4" key="1">
    <citation type="journal article" date="2019" name="Int. J. Syst. Evol. Microbiol.">
        <title>The Global Catalogue of Microorganisms (GCM) 10K type strain sequencing project: providing services to taxonomists for standard genome sequencing and annotation.</title>
        <authorList>
            <consortium name="The Broad Institute Genomics Platform"/>
            <consortium name="The Broad Institute Genome Sequencing Center for Infectious Disease"/>
            <person name="Wu L."/>
            <person name="Ma J."/>
        </authorList>
    </citation>
    <scope>NUCLEOTIDE SEQUENCE [LARGE SCALE GENOMIC DNA]</scope>
    <source>
        <strain evidence="4">CCUG 52537</strain>
    </source>
</reference>
<name>A0ABW3C4G2_SPHXN</name>
<evidence type="ECO:0000313" key="3">
    <source>
        <dbReference type="EMBL" id="MFD0849381.1"/>
    </source>
</evidence>
<evidence type="ECO:0000259" key="2">
    <source>
        <dbReference type="Pfam" id="PF04909"/>
    </source>
</evidence>